<keyword evidence="21" id="KW-0812">Transmembrane</keyword>
<dbReference type="PRINTS" id="PR00344">
    <property type="entry name" value="BCTRLSENSOR"/>
</dbReference>
<comment type="cofactor">
    <cofactor evidence="3">
        <name>Mg(2+)</name>
        <dbReference type="ChEBI" id="CHEBI:18420"/>
    </cofactor>
</comment>
<dbReference type="Gene3D" id="1.10.287.130">
    <property type="match status" value="1"/>
</dbReference>
<keyword evidence="15" id="KW-0902">Two-component regulatory system</keyword>
<dbReference type="Gene3D" id="3.30.565.10">
    <property type="entry name" value="Histidine kinase-like ATPase, C-terminal domain"/>
    <property type="match status" value="1"/>
</dbReference>
<dbReference type="InterPro" id="IPR005467">
    <property type="entry name" value="His_kinase_dom"/>
</dbReference>
<dbReference type="Pfam" id="PF02518">
    <property type="entry name" value="HATPase_c"/>
    <property type="match status" value="1"/>
</dbReference>
<dbReference type="CDD" id="cd00082">
    <property type="entry name" value="HisKA"/>
    <property type="match status" value="1"/>
</dbReference>
<feature type="transmembrane region" description="Helical" evidence="21">
    <location>
        <begin position="12"/>
        <end position="35"/>
    </location>
</feature>
<sequence length="467" mass="53988">MRELRFRSLTMRIWTTFTAVILVIICSISIVYLVAYRTINEANKMQDLKVFHDAIIDSENFIQPNRFDELRNLRGSEHFIAKVSSSGDIKIESVRKISEKYFPQNEGNVNEGNRVIVPPGIKDEGFREWMATFAKGDMTESEFKEYFNNRKYIFVISSIKTNTSENEYLISFTPNSEDNMIIYIVMFIGLIFIGIGFFTAKVVANRISKPLKELENHTVRIAQKDWKEPIIIKSEDEIGRLAKAMNLMQIELKRIDEEEKTFLQSISHDLKTPVMVIMSHAEAIIDGVYIDSVEKTAEIIKEEAISLEKKIKQLLYLNTLDYVLGNNIDNEEFDLKEVLLKIINRFEVVNSNLDWELDVDRILIKGNKEKVKVAIENILENGLRYAKSKIRVKLKREINYAVLELYNDGQNISEDNIEHIFETLYKDKTGNFGLGLAISKKIIDFYSGSIKAVNRENGVSFIIKYPI</sequence>
<keyword evidence="12" id="KW-0067">ATP-binding</keyword>
<evidence type="ECO:0000256" key="21">
    <source>
        <dbReference type="SAM" id="Phobius"/>
    </source>
</evidence>
<evidence type="ECO:0000256" key="8">
    <source>
        <dbReference type="ARBA" id="ARBA00022679"/>
    </source>
</evidence>
<dbReference type="SUPFAM" id="SSF47384">
    <property type="entry name" value="Homodimeric domain of signal transducing histidine kinase"/>
    <property type="match status" value="1"/>
</dbReference>
<evidence type="ECO:0000256" key="4">
    <source>
        <dbReference type="ARBA" id="ARBA00004651"/>
    </source>
</evidence>
<keyword evidence="7" id="KW-0597">Phosphoprotein</keyword>
<dbReference type="Pfam" id="PF00672">
    <property type="entry name" value="HAMP"/>
    <property type="match status" value="1"/>
</dbReference>
<gene>
    <name evidence="24" type="ORF">HZF06_01855</name>
</gene>
<evidence type="ECO:0000313" key="24">
    <source>
        <dbReference type="EMBL" id="QLY80351.1"/>
    </source>
</evidence>
<protein>
    <recommendedName>
        <fullName evidence="19">Signal transduction histidine-protein kinase/phosphatase MprB</fullName>
        <ecNumber evidence="5">2.7.13.3</ecNumber>
    </recommendedName>
    <alternativeName>
        <fullName evidence="20">Mycobacterial persistence regulator B</fullName>
    </alternativeName>
</protein>
<comment type="subcellular location">
    <subcellularLocation>
        <location evidence="4">Cell membrane</location>
        <topology evidence="4">Multi-pass membrane protein</topology>
    </subcellularLocation>
</comment>
<evidence type="ECO:0000256" key="3">
    <source>
        <dbReference type="ARBA" id="ARBA00001946"/>
    </source>
</evidence>
<keyword evidence="21" id="KW-1133">Transmembrane helix</keyword>
<comment type="catalytic activity">
    <reaction evidence="1">
        <text>ATP + protein L-histidine = ADP + protein N-phospho-L-histidine.</text>
        <dbReference type="EC" id="2.7.13.3"/>
    </reaction>
</comment>
<dbReference type="InterPro" id="IPR036890">
    <property type="entry name" value="HATPase_C_sf"/>
</dbReference>
<evidence type="ECO:0000256" key="15">
    <source>
        <dbReference type="ARBA" id="ARBA00023012"/>
    </source>
</evidence>
<keyword evidence="17" id="KW-0843">Virulence</keyword>
<evidence type="ECO:0000256" key="7">
    <source>
        <dbReference type="ARBA" id="ARBA00022553"/>
    </source>
</evidence>
<dbReference type="InterPro" id="IPR003660">
    <property type="entry name" value="HAMP_dom"/>
</dbReference>
<feature type="domain" description="HAMP" evidence="23">
    <location>
        <begin position="205"/>
        <end position="257"/>
    </location>
</feature>
<keyword evidence="11" id="KW-0378">Hydrolase</keyword>
<name>A0A7D6W103_9CLOT</name>
<dbReference type="Proteomes" id="UP000512286">
    <property type="component" value="Chromosome"/>
</dbReference>
<evidence type="ECO:0000259" key="23">
    <source>
        <dbReference type="PROSITE" id="PS50885"/>
    </source>
</evidence>
<dbReference type="InterPro" id="IPR003594">
    <property type="entry name" value="HATPase_dom"/>
</dbReference>
<keyword evidence="10 24" id="KW-0418">Kinase</keyword>
<keyword evidence="8" id="KW-0808">Transferase</keyword>
<feature type="transmembrane region" description="Helical" evidence="21">
    <location>
        <begin position="180"/>
        <end position="204"/>
    </location>
</feature>
<dbReference type="PANTHER" id="PTHR44936:SF9">
    <property type="entry name" value="SENSOR PROTEIN CREC"/>
    <property type="match status" value="1"/>
</dbReference>
<evidence type="ECO:0000256" key="2">
    <source>
        <dbReference type="ARBA" id="ARBA00001936"/>
    </source>
</evidence>
<evidence type="ECO:0000256" key="13">
    <source>
        <dbReference type="ARBA" id="ARBA00022842"/>
    </source>
</evidence>
<organism evidence="24 25">
    <name type="scientific">Clostridium intestinale</name>
    <dbReference type="NCBI Taxonomy" id="36845"/>
    <lineage>
        <taxon>Bacteria</taxon>
        <taxon>Bacillati</taxon>
        <taxon>Bacillota</taxon>
        <taxon>Clostridia</taxon>
        <taxon>Eubacteriales</taxon>
        <taxon>Clostridiaceae</taxon>
        <taxon>Clostridium</taxon>
    </lineage>
</organism>
<dbReference type="AlphaFoldDB" id="A0A7D6W103"/>
<dbReference type="SMART" id="SM00388">
    <property type="entry name" value="HisKA"/>
    <property type="match status" value="1"/>
</dbReference>
<evidence type="ECO:0000256" key="12">
    <source>
        <dbReference type="ARBA" id="ARBA00022840"/>
    </source>
</evidence>
<dbReference type="EC" id="2.7.13.3" evidence="5"/>
<evidence type="ECO:0000256" key="17">
    <source>
        <dbReference type="ARBA" id="ARBA00023026"/>
    </source>
</evidence>
<dbReference type="FunFam" id="1.10.287.130:FF:000073">
    <property type="entry name" value="Two-component sensor histidine kinase"/>
    <property type="match status" value="1"/>
</dbReference>
<evidence type="ECO:0000256" key="20">
    <source>
        <dbReference type="ARBA" id="ARBA00041776"/>
    </source>
</evidence>
<dbReference type="GO" id="GO:0004721">
    <property type="term" value="F:phosphoprotein phosphatase activity"/>
    <property type="evidence" value="ECO:0007669"/>
    <property type="project" value="UniProtKB-KW"/>
</dbReference>
<dbReference type="SMART" id="SM00387">
    <property type="entry name" value="HATPase_c"/>
    <property type="match status" value="1"/>
</dbReference>
<accession>A0A7D6W103</accession>
<evidence type="ECO:0000256" key="1">
    <source>
        <dbReference type="ARBA" id="ARBA00000085"/>
    </source>
</evidence>
<keyword evidence="16" id="KW-0346">Stress response</keyword>
<evidence type="ECO:0000256" key="18">
    <source>
        <dbReference type="ARBA" id="ARBA00023211"/>
    </source>
</evidence>
<evidence type="ECO:0000256" key="14">
    <source>
        <dbReference type="ARBA" id="ARBA00022912"/>
    </source>
</evidence>
<dbReference type="GO" id="GO:0005886">
    <property type="term" value="C:plasma membrane"/>
    <property type="evidence" value="ECO:0007669"/>
    <property type="project" value="UniProtKB-SubCell"/>
</dbReference>
<comment type="cofactor">
    <cofactor evidence="2">
        <name>Mn(2+)</name>
        <dbReference type="ChEBI" id="CHEBI:29035"/>
    </cofactor>
</comment>
<dbReference type="InterPro" id="IPR050980">
    <property type="entry name" value="2C_sensor_his_kinase"/>
</dbReference>
<dbReference type="CDD" id="cd06225">
    <property type="entry name" value="HAMP"/>
    <property type="match status" value="1"/>
</dbReference>
<dbReference type="InterPro" id="IPR004358">
    <property type="entry name" value="Sig_transdc_His_kin-like_C"/>
</dbReference>
<keyword evidence="21" id="KW-0472">Membrane</keyword>
<evidence type="ECO:0000256" key="5">
    <source>
        <dbReference type="ARBA" id="ARBA00012438"/>
    </source>
</evidence>
<dbReference type="RefSeq" id="WP_181602205.1">
    <property type="nucleotide sequence ID" value="NZ_CP059378.1"/>
</dbReference>
<evidence type="ECO:0000256" key="6">
    <source>
        <dbReference type="ARBA" id="ARBA00022475"/>
    </source>
</evidence>
<keyword evidence="13" id="KW-0460">Magnesium</keyword>
<evidence type="ECO:0000313" key="25">
    <source>
        <dbReference type="Proteomes" id="UP000512286"/>
    </source>
</evidence>
<dbReference type="Pfam" id="PF00512">
    <property type="entry name" value="HisKA"/>
    <property type="match status" value="1"/>
</dbReference>
<dbReference type="Gene3D" id="6.10.340.10">
    <property type="match status" value="1"/>
</dbReference>
<dbReference type="PROSITE" id="PS50885">
    <property type="entry name" value="HAMP"/>
    <property type="match status" value="1"/>
</dbReference>
<evidence type="ECO:0000259" key="22">
    <source>
        <dbReference type="PROSITE" id="PS50109"/>
    </source>
</evidence>
<dbReference type="KEGG" id="cint:HZF06_01855"/>
<evidence type="ECO:0000256" key="19">
    <source>
        <dbReference type="ARBA" id="ARBA00040454"/>
    </source>
</evidence>
<evidence type="ECO:0000256" key="9">
    <source>
        <dbReference type="ARBA" id="ARBA00022741"/>
    </source>
</evidence>
<dbReference type="GO" id="GO:0005524">
    <property type="term" value="F:ATP binding"/>
    <property type="evidence" value="ECO:0007669"/>
    <property type="project" value="UniProtKB-KW"/>
</dbReference>
<dbReference type="InterPro" id="IPR003661">
    <property type="entry name" value="HisK_dim/P_dom"/>
</dbReference>
<keyword evidence="9" id="KW-0547">Nucleotide-binding</keyword>
<proteinExistence type="predicted"/>
<dbReference type="EMBL" id="CP059378">
    <property type="protein sequence ID" value="QLY80351.1"/>
    <property type="molecule type" value="Genomic_DNA"/>
</dbReference>
<dbReference type="PROSITE" id="PS50109">
    <property type="entry name" value="HIS_KIN"/>
    <property type="match status" value="1"/>
</dbReference>
<dbReference type="SUPFAM" id="SSF158472">
    <property type="entry name" value="HAMP domain-like"/>
    <property type="match status" value="1"/>
</dbReference>
<dbReference type="InterPro" id="IPR036097">
    <property type="entry name" value="HisK_dim/P_sf"/>
</dbReference>
<dbReference type="GO" id="GO:0000155">
    <property type="term" value="F:phosphorelay sensor kinase activity"/>
    <property type="evidence" value="ECO:0007669"/>
    <property type="project" value="InterPro"/>
</dbReference>
<dbReference type="SUPFAM" id="SSF55874">
    <property type="entry name" value="ATPase domain of HSP90 chaperone/DNA topoisomerase II/histidine kinase"/>
    <property type="match status" value="1"/>
</dbReference>
<keyword evidence="18" id="KW-0464">Manganese</keyword>
<evidence type="ECO:0000256" key="11">
    <source>
        <dbReference type="ARBA" id="ARBA00022801"/>
    </source>
</evidence>
<reference evidence="24 25" key="1">
    <citation type="submission" date="2020-07" db="EMBL/GenBank/DDBJ databases">
        <title>Electron transfer.</title>
        <authorList>
            <person name="Huang L."/>
            <person name="Liu X."/>
            <person name="Zhou S."/>
        </authorList>
    </citation>
    <scope>NUCLEOTIDE SEQUENCE [LARGE SCALE GENOMIC DNA]</scope>
    <source>
        <strain evidence="24 25">Lx1</strain>
    </source>
</reference>
<dbReference type="PANTHER" id="PTHR44936">
    <property type="entry name" value="SENSOR PROTEIN CREC"/>
    <property type="match status" value="1"/>
</dbReference>
<evidence type="ECO:0000256" key="10">
    <source>
        <dbReference type="ARBA" id="ARBA00022777"/>
    </source>
</evidence>
<evidence type="ECO:0000256" key="16">
    <source>
        <dbReference type="ARBA" id="ARBA00023016"/>
    </source>
</evidence>
<keyword evidence="14" id="KW-0904">Protein phosphatase</keyword>
<dbReference type="SMART" id="SM00304">
    <property type="entry name" value="HAMP"/>
    <property type="match status" value="1"/>
</dbReference>
<feature type="domain" description="Histidine kinase" evidence="22">
    <location>
        <begin position="265"/>
        <end position="467"/>
    </location>
</feature>
<keyword evidence="6" id="KW-1003">Cell membrane</keyword>